<gene>
    <name evidence="2" type="ORF">ACFQZM_13090</name>
</gene>
<protein>
    <recommendedName>
        <fullName evidence="4">Integral membrane protein</fullName>
    </recommendedName>
</protein>
<evidence type="ECO:0000256" key="1">
    <source>
        <dbReference type="SAM" id="Phobius"/>
    </source>
</evidence>
<sequence>MSEKPVFVEAVEFNRRIQCAVWGLAVTMALCAWTTAPWFERGGETGVLWDATGRQGLSWAGRSLPAIMMVTLVLGVAAAAAASRAVARGAWICGVVNFALISVFTSGPGDGFDTRYGAGYGWLIALTYVVVFLCVAHTAPPTRRVKPVGRLGRPSNPRRAVGWMDRSFGTVDKRTHLK</sequence>
<keyword evidence="1" id="KW-1133">Transmembrane helix</keyword>
<feature type="transmembrane region" description="Helical" evidence="1">
    <location>
        <begin position="20"/>
        <end position="39"/>
    </location>
</feature>
<comment type="caution">
    <text evidence="2">The sequence shown here is derived from an EMBL/GenBank/DDBJ whole genome shotgun (WGS) entry which is preliminary data.</text>
</comment>
<feature type="transmembrane region" description="Helical" evidence="1">
    <location>
        <begin position="119"/>
        <end position="136"/>
    </location>
</feature>
<accession>A0ABW2XHE6</accession>
<reference evidence="3" key="1">
    <citation type="journal article" date="2019" name="Int. J. Syst. Evol. Microbiol.">
        <title>The Global Catalogue of Microorganisms (GCM) 10K type strain sequencing project: providing services to taxonomists for standard genome sequencing and annotation.</title>
        <authorList>
            <consortium name="The Broad Institute Genomics Platform"/>
            <consortium name="The Broad Institute Genome Sequencing Center for Infectious Disease"/>
            <person name="Wu L."/>
            <person name="Ma J."/>
        </authorList>
    </citation>
    <scope>NUCLEOTIDE SEQUENCE [LARGE SCALE GENOMIC DNA]</scope>
    <source>
        <strain evidence="3">JCM 9371</strain>
    </source>
</reference>
<keyword evidence="1" id="KW-0472">Membrane</keyword>
<evidence type="ECO:0000313" key="2">
    <source>
        <dbReference type="EMBL" id="MFD0685439.1"/>
    </source>
</evidence>
<name>A0ABW2XHE6_9ACTN</name>
<feature type="transmembrane region" description="Helical" evidence="1">
    <location>
        <begin position="89"/>
        <end position="107"/>
    </location>
</feature>
<evidence type="ECO:0008006" key="4">
    <source>
        <dbReference type="Google" id="ProtNLM"/>
    </source>
</evidence>
<organism evidence="2 3">
    <name type="scientific">Actinomadura fibrosa</name>
    <dbReference type="NCBI Taxonomy" id="111802"/>
    <lineage>
        <taxon>Bacteria</taxon>
        <taxon>Bacillati</taxon>
        <taxon>Actinomycetota</taxon>
        <taxon>Actinomycetes</taxon>
        <taxon>Streptosporangiales</taxon>
        <taxon>Thermomonosporaceae</taxon>
        <taxon>Actinomadura</taxon>
    </lineage>
</organism>
<keyword evidence="1" id="KW-0812">Transmembrane</keyword>
<evidence type="ECO:0000313" key="3">
    <source>
        <dbReference type="Proteomes" id="UP001597063"/>
    </source>
</evidence>
<dbReference type="RefSeq" id="WP_131755592.1">
    <property type="nucleotide sequence ID" value="NZ_CAACUY010000006.1"/>
</dbReference>
<proteinExistence type="predicted"/>
<keyword evidence="3" id="KW-1185">Reference proteome</keyword>
<dbReference type="Proteomes" id="UP001597063">
    <property type="component" value="Unassembled WGS sequence"/>
</dbReference>
<feature type="transmembrane region" description="Helical" evidence="1">
    <location>
        <begin position="59"/>
        <end position="82"/>
    </location>
</feature>
<dbReference type="EMBL" id="JBHTGP010000006">
    <property type="protein sequence ID" value="MFD0685439.1"/>
    <property type="molecule type" value="Genomic_DNA"/>
</dbReference>